<proteinExistence type="inferred from homology"/>
<dbReference type="AlphaFoldDB" id="S7MGN8"/>
<sequence length="191" mass="21773">MNPNMKQKQEGTHGRVQSSPVLRRTLKMIQPSTAGPLVGREKELVKGSFKPKHLSDQSASKTSGSGVPAVLEHSESQELRGVTQEALDLMAAENPSSQYWKEVAEQRRKALSEALKENEKLYREIEQKASEIARPQRENQELGEVANRRTARDLILRRRRARIRRRKAWCRHECQQCLPPRMPGPACELCV</sequence>
<dbReference type="GO" id="GO:0005634">
    <property type="term" value="C:nucleus"/>
    <property type="evidence" value="ECO:0007669"/>
    <property type="project" value="UniProtKB-SubCell"/>
</dbReference>
<evidence type="ECO:0000256" key="4">
    <source>
        <dbReference type="ARBA" id="ARBA00023242"/>
    </source>
</evidence>
<gene>
    <name evidence="8" type="ORF">D623_10011547</name>
</gene>
<organism evidence="8 9">
    <name type="scientific">Myotis brandtii</name>
    <name type="common">Brandt's bat</name>
    <dbReference type="NCBI Taxonomy" id="109478"/>
    <lineage>
        <taxon>Eukaryota</taxon>
        <taxon>Metazoa</taxon>
        <taxon>Chordata</taxon>
        <taxon>Craniata</taxon>
        <taxon>Vertebrata</taxon>
        <taxon>Euteleostomi</taxon>
        <taxon>Mammalia</taxon>
        <taxon>Eutheria</taxon>
        <taxon>Laurasiatheria</taxon>
        <taxon>Chiroptera</taxon>
        <taxon>Yangochiroptera</taxon>
        <taxon>Vespertilionidae</taxon>
        <taxon>Myotis</taxon>
    </lineage>
</organism>
<keyword evidence="5" id="KW-0131">Cell cycle</keyword>
<dbReference type="Gene3D" id="1.20.5.1180">
    <property type="entry name" value="Geminin coiled-coil domain"/>
    <property type="match status" value="1"/>
</dbReference>
<evidence type="ECO:0000256" key="6">
    <source>
        <dbReference type="SAM" id="Coils"/>
    </source>
</evidence>
<dbReference type="CDD" id="cd22589">
    <property type="entry name" value="geminin_CC"/>
    <property type="match status" value="1"/>
</dbReference>
<dbReference type="Pfam" id="PF07412">
    <property type="entry name" value="Geminin"/>
    <property type="match status" value="1"/>
</dbReference>
<dbReference type="InterPro" id="IPR022786">
    <property type="entry name" value="Geminin/Multicilin"/>
</dbReference>
<comment type="similarity">
    <text evidence="2">Belongs to the geminin family.</text>
</comment>
<dbReference type="GO" id="GO:0045786">
    <property type="term" value="P:negative regulation of cell cycle"/>
    <property type="evidence" value="ECO:0007669"/>
    <property type="project" value="TreeGrafter"/>
</dbReference>
<dbReference type="Proteomes" id="UP000052978">
    <property type="component" value="Unassembled WGS sequence"/>
</dbReference>
<protein>
    <submittedName>
        <fullName evidence="8">Geminin</fullName>
    </submittedName>
</protein>
<evidence type="ECO:0000256" key="7">
    <source>
        <dbReference type="SAM" id="MobiDB-lite"/>
    </source>
</evidence>
<evidence type="ECO:0000256" key="5">
    <source>
        <dbReference type="ARBA" id="ARBA00023306"/>
    </source>
</evidence>
<dbReference type="SUPFAM" id="SSF111469">
    <property type="entry name" value="Geminin coiled-coil domain"/>
    <property type="match status" value="1"/>
</dbReference>
<evidence type="ECO:0000256" key="1">
    <source>
        <dbReference type="ARBA" id="ARBA00004123"/>
    </source>
</evidence>
<keyword evidence="9" id="KW-1185">Reference proteome</keyword>
<evidence type="ECO:0000313" key="8">
    <source>
        <dbReference type="EMBL" id="EPQ03041.1"/>
    </source>
</evidence>
<dbReference type="GO" id="GO:0008156">
    <property type="term" value="P:negative regulation of DNA replication"/>
    <property type="evidence" value="ECO:0007669"/>
    <property type="project" value="TreeGrafter"/>
</dbReference>
<reference evidence="8 9" key="1">
    <citation type="journal article" date="2013" name="Nat. Commun.">
        <title>Genome analysis reveals insights into physiology and longevity of the Brandt's bat Myotis brandtii.</title>
        <authorList>
            <person name="Seim I."/>
            <person name="Fang X."/>
            <person name="Xiong Z."/>
            <person name="Lobanov A.V."/>
            <person name="Huang Z."/>
            <person name="Ma S."/>
            <person name="Feng Y."/>
            <person name="Turanov A.A."/>
            <person name="Zhu Y."/>
            <person name="Lenz T.L."/>
            <person name="Gerashchenko M.V."/>
            <person name="Fan D."/>
            <person name="Hee Yim S."/>
            <person name="Yao X."/>
            <person name="Jordan D."/>
            <person name="Xiong Y."/>
            <person name="Ma Y."/>
            <person name="Lyapunov A.N."/>
            <person name="Chen G."/>
            <person name="Kulakova O.I."/>
            <person name="Sun Y."/>
            <person name="Lee S.G."/>
            <person name="Bronson R.T."/>
            <person name="Moskalev A.A."/>
            <person name="Sunyaev S.R."/>
            <person name="Zhang G."/>
            <person name="Krogh A."/>
            <person name="Wang J."/>
            <person name="Gladyshev V.N."/>
        </authorList>
    </citation>
    <scope>NUCLEOTIDE SEQUENCE [LARGE SCALE GENOMIC DNA]</scope>
</reference>
<feature type="compositionally biased region" description="Polar residues" evidence="7">
    <location>
        <begin position="56"/>
        <end position="65"/>
    </location>
</feature>
<evidence type="ECO:0000313" key="9">
    <source>
        <dbReference type="Proteomes" id="UP000052978"/>
    </source>
</evidence>
<evidence type="ECO:0000256" key="2">
    <source>
        <dbReference type="ARBA" id="ARBA00007979"/>
    </source>
</evidence>
<feature type="region of interest" description="Disordered" evidence="7">
    <location>
        <begin position="1"/>
        <end position="79"/>
    </location>
</feature>
<dbReference type="EMBL" id="KE161310">
    <property type="protein sequence ID" value="EPQ03041.1"/>
    <property type="molecule type" value="Genomic_DNA"/>
</dbReference>
<dbReference type="PANTHER" id="PTHR13372">
    <property type="entry name" value="GEMININ"/>
    <property type="match status" value="1"/>
</dbReference>
<feature type="coiled-coil region" evidence="6">
    <location>
        <begin position="101"/>
        <end position="131"/>
    </location>
</feature>
<name>S7MGN8_MYOBR</name>
<dbReference type="eggNOG" id="ENOG502SDC5">
    <property type="taxonomic scope" value="Eukaryota"/>
</dbReference>
<evidence type="ECO:0000256" key="3">
    <source>
        <dbReference type="ARBA" id="ARBA00023054"/>
    </source>
</evidence>
<keyword evidence="4" id="KW-0539">Nucleus</keyword>
<keyword evidence="3 6" id="KW-0175">Coiled coil</keyword>
<dbReference type="PANTHER" id="PTHR13372:SF4">
    <property type="entry name" value="GEMININ"/>
    <property type="match status" value="1"/>
</dbReference>
<comment type="subcellular location">
    <subcellularLocation>
        <location evidence="1">Nucleus</location>
    </subcellularLocation>
</comment>
<accession>S7MGN8</accession>